<sequence length="107" mass="11449">MPNPYPAELSSCSRTIQASCQLQQSKPAPASAHLAYRDTQQAASPSAVGPATDARFPQAVGHAPEDQKPSPGSWRRYAPLPWLDGTDNMSTDKIQRAVPTTSQTDGE</sequence>
<proteinExistence type="predicted"/>
<organism evidence="2 3">
    <name type="scientific">Diplocarpon coronariae</name>
    <dbReference type="NCBI Taxonomy" id="2795749"/>
    <lineage>
        <taxon>Eukaryota</taxon>
        <taxon>Fungi</taxon>
        <taxon>Dikarya</taxon>
        <taxon>Ascomycota</taxon>
        <taxon>Pezizomycotina</taxon>
        <taxon>Leotiomycetes</taxon>
        <taxon>Helotiales</taxon>
        <taxon>Drepanopezizaceae</taxon>
        <taxon>Diplocarpon</taxon>
    </lineage>
</organism>
<evidence type="ECO:0000313" key="3">
    <source>
        <dbReference type="Proteomes" id="UP000242519"/>
    </source>
</evidence>
<evidence type="ECO:0000256" key="1">
    <source>
        <dbReference type="SAM" id="MobiDB-lite"/>
    </source>
</evidence>
<dbReference type="InParanoid" id="A0A218Z6J1"/>
<gene>
    <name evidence="2" type="ORF">B2J93_3445</name>
</gene>
<name>A0A218Z6J1_9HELO</name>
<protein>
    <submittedName>
        <fullName evidence="2">Uncharacterized protein</fullName>
    </submittedName>
</protein>
<feature type="compositionally biased region" description="Polar residues" evidence="1">
    <location>
        <begin position="87"/>
        <end position="107"/>
    </location>
</feature>
<dbReference type="AlphaFoldDB" id="A0A218Z6J1"/>
<accession>A0A218Z6J1</accession>
<comment type="caution">
    <text evidence="2">The sequence shown here is derived from an EMBL/GenBank/DDBJ whole genome shotgun (WGS) entry which is preliminary data.</text>
</comment>
<dbReference type="Proteomes" id="UP000242519">
    <property type="component" value="Unassembled WGS sequence"/>
</dbReference>
<dbReference type="EMBL" id="MZNU01000204">
    <property type="protein sequence ID" value="OWP02865.1"/>
    <property type="molecule type" value="Genomic_DNA"/>
</dbReference>
<reference evidence="2 3" key="1">
    <citation type="submission" date="2017-04" db="EMBL/GenBank/DDBJ databases">
        <title>Draft genome sequence of Marssonina coronaria NL1: causal agent of apple blotch.</title>
        <authorList>
            <person name="Cheng Q."/>
        </authorList>
    </citation>
    <scope>NUCLEOTIDE SEQUENCE [LARGE SCALE GENOMIC DNA]</scope>
    <source>
        <strain evidence="2 3">NL1</strain>
    </source>
</reference>
<keyword evidence="3" id="KW-1185">Reference proteome</keyword>
<evidence type="ECO:0000313" key="2">
    <source>
        <dbReference type="EMBL" id="OWP02865.1"/>
    </source>
</evidence>
<feature type="region of interest" description="Disordered" evidence="1">
    <location>
        <begin position="37"/>
        <end position="107"/>
    </location>
</feature>